<organism evidence="1 2">
    <name type="scientific">Pisolithus microcarpus 441</name>
    <dbReference type="NCBI Taxonomy" id="765257"/>
    <lineage>
        <taxon>Eukaryota</taxon>
        <taxon>Fungi</taxon>
        <taxon>Dikarya</taxon>
        <taxon>Basidiomycota</taxon>
        <taxon>Agaricomycotina</taxon>
        <taxon>Agaricomycetes</taxon>
        <taxon>Agaricomycetidae</taxon>
        <taxon>Boletales</taxon>
        <taxon>Sclerodermatineae</taxon>
        <taxon>Pisolithaceae</taxon>
        <taxon>Pisolithus</taxon>
    </lineage>
</organism>
<sequence length="167" mass="18364">MGSGHVHYINGHLPSLLQEDRKWTKQVLPALVMWARSLGNPWVIPDQDLMQALQTIIITVNPNFGDLTAIHPGAPVFVLVPFSFTCNELLDGLAFLYQDLDPSKPENAYQSQFLLQLLAHTHLWPCVGCPDIPKLDTSALKEHSVKGALSLSCAAVSNIFNLVARGI</sequence>
<dbReference type="EMBL" id="KN833841">
    <property type="protein sequence ID" value="KIK16993.1"/>
    <property type="molecule type" value="Genomic_DNA"/>
</dbReference>
<evidence type="ECO:0000313" key="2">
    <source>
        <dbReference type="Proteomes" id="UP000054018"/>
    </source>
</evidence>
<keyword evidence="2" id="KW-1185">Reference proteome</keyword>
<gene>
    <name evidence="1" type="ORF">PISMIDRAFT_112320</name>
</gene>
<dbReference type="OrthoDB" id="2678783at2759"/>
<dbReference type="Proteomes" id="UP000054018">
    <property type="component" value="Unassembled WGS sequence"/>
</dbReference>
<dbReference type="AlphaFoldDB" id="A0A0C9ZAU3"/>
<dbReference type="HOGENOM" id="CLU_116558_0_0_1"/>
<evidence type="ECO:0000313" key="1">
    <source>
        <dbReference type="EMBL" id="KIK16993.1"/>
    </source>
</evidence>
<protein>
    <submittedName>
        <fullName evidence="1">Uncharacterized protein</fullName>
    </submittedName>
</protein>
<proteinExistence type="predicted"/>
<reference evidence="1 2" key="1">
    <citation type="submission" date="2014-04" db="EMBL/GenBank/DDBJ databases">
        <authorList>
            <consortium name="DOE Joint Genome Institute"/>
            <person name="Kuo A."/>
            <person name="Kohler A."/>
            <person name="Costa M.D."/>
            <person name="Nagy L.G."/>
            <person name="Floudas D."/>
            <person name="Copeland A."/>
            <person name="Barry K.W."/>
            <person name="Cichocki N."/>
            <person name="Veneault-Fourrey C."/>
            <person name="LaButti K."/>
            <person name="Lindquist E.A."/>
            <person name="Lipzen A."/>
            <person name="Lundell T."/>
            <person name="Morin E."/>
            <person name="Murat C."/>
            <person name="Sun H."/>
            <person name="Tunlid A."/>
            <person name="Henrissat B."/>
            <person name="Grigoriev I.V."/>
            <person name="Hibbett D.S."/>
            <person name="Martin F."/>
            <person name="Nordberg H.P."/>
            <person name="Cantor M.N."/>
            <person name="Hua S.X."/>
        </authorList>
    </citation>
    <scope>NUCLEOTIDE SEQUENCE [LARGE SCALE GENOMIC DNA]</scope>
    <source>
        <strain evidence="1 2">441</strain>
    </source>
</reference>
<accession>A0A0C9ZAU3</accession>
<name>A0A0C9ZAU3_9AGAM</name>
<reference evidence="2" key="2">
    <citation type="submission" date="2015-01" db="EMBL/GenBank/DDBJ databases">
        <title>Evolutionary Origins and Diversification of the Mycorrhizal Mutualists.</title>
        <authorList>
            <consortium name="DOE Joint Genome Institute"/>
            <consortium name="Mycorrhizal Genomics Consortium"/>
            <person name="Kohler A."/>
            <person name="Kuo A."/>
            <person name="Nagy L.G."/>
            <person name="Floudas D."/>
            <person name="Copeland A."/>
            <person name="Barry K.W."/>
            <person name="Cichocki N."/>
            <person name="Veneault-Fourrey C."/>
            <person name="LaButti K."/>
            <person name="Lindquist E.A."/>
            <person name="Lipzen A."/>
            <person name="Lundell T."/>
            <person name="Morin E."/>
            <person name="Murat C."/>
            <person name="Riley R."/>
            <person name="Ohm R."/>
            <person name="Sun H."/>
            <person name="Tunlid A."/>
            <person name="Henrissat B."/>
            <person name="Grigoriev I.V."/>
            <person name="Hibbett D.S."/>
            <person name="Martin F."/>
        </authorList>
    </citation>
    <scope>NUCLEOTIDE SEQUENCE [LARGE SCALE GENOMIC DNA]</scope>
    <source>
        <strain evidence="2">441</strain>
    </source>
</reference>